<proteinExistence type="predicted"/>
<organism evidence="2 3">
    <name type="scientific">Candidatus Gallitreponema excrementavium</name>
    <dbReference type="NCBI Taxonomy" id="2840840"/>
    <lineage>
        <taxon>Bacteria</taxon>
        <taxon>Pseudomonadati</taxon>
        <taxon>Spirochaetota</taxon>
        <taxon>Spirochaetia</taxon>
        <taxon>Spirochaetales</taxon>
        <taxon>Candidatus Gallitreponema</taxon>
    </lineage>
</organism>
<evidence type="ECO:0000256" key="1">
    <source>
        <dbReference type="SAM" id="Phobius"/>
    </source>
</evidence>
<reference evidence="2" key="2">
    <citation type="journal article" date="2021" name="PeerJ">
        <title>Extensive microbial diversity within the chicken gut microbiome revealed by metagenomics and culture.</title>
        <authorList>
            <person name="Gilroy R."/>
            <person name="Ravi A."/>
            <person name="Getino M."/>
            <person name="Pursley I."/>
            <person name="Horton D.L."/>
            <person name="Alikhan N.F."/>
            <person name="Baker D."/>
            <person name="Gharbi K."/>
            <person name="Hall N."/>
            <person name="Watson M."/>
            <person name="Adriaenssens E.M."/>
            <person name="Foster-Nyarko E."/>
            <person name="Jarju S."/>
            <person name="Secka A."/>
            <person name="Antonio M."/>
            <person name="Oren A."/>
            <person name="Chaudhuri R.R."/>
            <person name="La Ragione R."/>
            <person name="Hildebrand F."/>
            <person name="Pallen M.J."/>
        </authorList>
    </citation>
    <scope>NUCLEOTIDE SEQUENCE</scope>
    <source>
        <strain evidence="2">10532</strain>
    </source>
</reference>
<feature type="transmembrane region" description="Helical" evidence="1">
    <location>
        <begin position="12"/>
        <end position="33"/>
    </location>
</feature>
<sequence length="115" mass="12583">MDIKAYSKPVVLFSKLLKAVYLVLFFFIILYGYGNFQGFLDMTQNNLLKVVAGISLACFLLSACLFFLLLFSIFRSINTGIVLRTIFTFVSLVVSAFVTVLASGIVVFASGSVGV</sequence>
<protein>
    <submittedName>
        <fullName evidence="2">Uncharacterized protein</fullName>
    </submittedName>
</protein>
<accession>A0A9D9HRD8</accession>
<reference evidence="2" key="1">
    <citation type="submission" date="2020-10" db="EMBL/GenBank/DDBJ databases">
        <authorList>
            <person name="Gilroy R."/>
        </authorList>
    </citation>
    <scope>NUCLEOTIDE SEQUENCE</scope>
    <source>
        <strain evidence="2">10532</strain>
    </source>
</reference>
<gene>
    <name evidence="2" type="ORF">IAA81_10205</name>
</gene>
<dbReference type="AlphaFoldDB" id="A0A9D9HRD8"/>
<dbReference type="EMBL" id="JADIMM010000117">
    <property type="protein sequence ID" value="MBO8458575.1"/>
    <property type="molecule type" value="Genomic_DNA"/>
</dbReference>
<feature type="transmembrane region" description="Helical" evidence="1">
    <location>
        <begin position="53"/>
        <end position="74"/>
    </location>
</feature>
<evidence type="ECO:0000313" key="2">
    <source>
        <dbReference type="EMBL" id="MBO8458575.1"/>
    </source>
</evidence>
<dbReference type="Proteomes" id="UP000823638">
    <property type="component" value="Unassembled WGS sequence"/>
</dbReference>
<comment type="caution">
    <text evidence="2">The sequence shown here is derived from an EMBL/GenBank/DDBJ whole genome shotgun (WGS) entry which is preliminary data.</text>
</comment>
<name>A0A9D9HRD8_9SPIR</name>
<keyword evidence="1" id="KW-0472">Membrane</keyword>
<keyword evidence="1" id="KW-1133">Transmembrane helix</keyword>
<evidence type="ECO:0000313" key="3">
    <source>
        <dbReference type="Proteomes" id="UP000823638"/>
    </source>
</evidence>
<keyword evidence="1" id="KW-0812">Transmembrane</keyword>
<feature type="transmembrane region" description="Helical" evidence="1">
    <location>
        <begin position="86"/>
        <end position="109"/>
    </location>
</feature>